<reference evidence="2" key="2">
    <citation type="submission" date="2017-02" db="UniProtKB">
        <authorList>
            <consortium name="WormBaseParasite"/>
        </authorList>
    </citation>
    <scope>IDENTIFICATION</scope>
</reference>
<accession>A0A0K0D0B1</accession>
<dbReference type="WBParaSite" id="ACAC_0000349201-mRNA-1">
    <property type="protein sequence ID" value="ACAC_0000349201-mRNA-1"/>
    <property type="gene ID" value="ACAC_0000349201"/>
</dbReference>
<evidence type="ECO:0000313" key="2">
    <source>
        <dbReference type="WBParaSite" id="ACAC_0000349201-mRNA-1"/>
    </source>
</evidence>
<organism evidence="1 2">
    <name type="scientific">Angiostrongylus cantonensis</name>
    <name type="common">Rat lungworm</name>
    <dbReference type="NCBI Taxonomy" id="6313"/>
    <lineage>
        <taxon>Eukaryota</taxon>
        <taxon>Metazoa</taxon>
        <taxon>Ecdysozoa</taxon>
        <taxon>Nematoda</taxon>
        <taxon>Chromadorea</taxon>
        <taxon>Rhabditida</taxon>
        <taxon>Rhabditina</taxon>
        <taxon>Rhabditomorpha</taxon>
        <taxon>Strongyloidea</taxon>
        <taxon>Metastrongylidae</taxon>
        <taxon>Angiostrongylus</taxon>
    </lineage>
</organism>
<reference evidence="1" key="1">
    <citation type="submission" date="2012-09" db="EMBL/GenBank/DDBJ databases">
        <authorList>
            <person name="Martin A.A."/>
        </authorList>
    </citation>
    <scope>NUCLEOTIDE SEQUENCE</scope>
</reference>
<keyword evidence="1" id="KW-1185">Reference proteome</keyword>
<evidence type="ECO:0000313" key="1">
    <source>
        <dbReference type="Proteomes" id="UP000035642"/>
    </source>
</evidence>
<name>A0A0K0D0B1_ANGCA</name>
<sequence length="74" mass="8737">MNTSSVALKDKNVGELVHPLRFDRRALSSIRRTYEEGKFFELILNWCSTLVYARPVSEKPYEQAPMRVRYGKMR</sequence>
<proteinExistence type="predicted"/>
<dbReference type="Proteomes" id="UP000035642">
    <property type="component" value="Unassembled WGS sequence"/>
</dbReference>
<protein>
    <submittedName>
        <fullName evidence="2">Transposase</fullName>
    </submittedName>
</protein>
<dbReference type="AlphaFoldDB" id="A0A0K0D0B1"/>